<evidence type="ECO:0000256" key="1">
    <source>
        <dbReference type="SAM" id="MobiDB-lite"/>
    </source>
</evidence>
<comment type="caution">
    <text evidence="4">The sequence shown here is derived from an EMBL/GenBank/DDBJ whole genome shotgun (WGS) entry which is preliminary data.</text>
</comment>
<gene>
    <name evidence="4" type="ORF">EDS130_LOCUS43196</name>
    <name evidence="3" type="ORF">XAT740_LOCUS36703</name>
</gene>
<dbReference type="EMBL" id="CAJNOR010003791">
    <property type="protein sequence ID" value="CAF1447984.1"/>
    <property type="molecule type" value="Genomic_DNA"/>
</dbReference>
<dbReference type="Proteomes" id="UP000663852">
    <property type="component" value="Unassembled WGS sequence"/>
</dbReference>
<reference evidence="4" key="1">
    <citation type="submission" date="2021-02" db="EMBL/GenBank/DDBJ databases">
        <authorList>
            <person name="Nowell W R."/>
        </authorList>
    </citation>
    <scope>NUCLEOTIDE SEQUENCE</scope>
</reference>
<feature type="compositionally biased region" description="Basic and acidic residues" evidence="1">
    <location>
        <begin position="66"/>
        <end position="75"/>
    </location>
</feature>
<dbReference type="AlphaFoldDB" id="A0A815TVR5"/>
<sequence>MAVSGYFIWWSLFSDLGGLAVFRADIGGNRVMESVGTSGIRFRGIPVWNTASTFLRLSVGNRWDMDRTGRNEPEKGCFPGGSGWIRRPERSSWYPNDPKITDKPT</sequence>
<name>A0A815TVR5_ADIRI</name>
<evidence type="ECO:0000313" key="3">
    <source>
        <dbReference type="EMBL" id="CAF1447984.1"/>
    </source>
</evidence>
<protein>
    <submittedName>
        <fullName evidence="4">Uncharacterized protein</fullName>
    </submittedName>
</protein>
<organism evidence="4 6">
    <name type="scientific">Adineta ricciae</name>
    <name type="common">Rotifer</name>
    <dbReference type="NCBI Taxonomy" id="249248"/>
    <lineage>
        <taxon>Eukaryota</taxon>
        <taxon>Metazoa</taxon>
        <taxon>Spiralia</taxon>
        <taxon>Gnathifera</taxon>
        <taxon>Rotifera</taxon>
        <taxon>Eurotatoria</taxon>
        <taxon>Bdelloidea</taxon>
        <taxon>Adinetida</taxon>
        <taxon>Adinetidae</taxon>
        <taxon>Adineta</taxon>
    </lineage>
</organism>
<keyword evidence="2" id="KW-0732">Signal</keyword>
<evidence type="ECO:0000313" key="4">
    <source>
        <dbReference type="EMBL" id="CAF1510175.1"/>
    </source>
</evidence>
<dbReference type="EMBL" id="CAJNOJ010000688">
    <property type="protein sequence ID" value="CAF1510175.1"/>
    <property type="molecule type" value="Genomic_DNA"/>
</dbReference>
<evidence type="ECO:0000313" key="5">
    <source>
        <dbReference type="Proteomes" id="UP000663828"/>
    </source>
</evidence>
<proteinExistence type="predicted"/>
<keyword evidence="5" id="KW-1185">Reference proteome</keyword>
<feature type="chain" id="PRO_5036412329" evidence="2">
    <location>
        <begin position="21"/>
        <end position="105"/>
    </location>
</feature>
<evidence type="ECO:0000313" key="6">
    <source>
        <dbReference type="Proteomes" id="UP000663852"/>
    </source>
</evidence>
<dbReference type="Proteomes" id="UP000663828">
    <property type="component" value="Unassembled WGS sequence"/>
</dbReference>
<accession>A0A815TVR5</accession>
<feature type="region of interest" description="Disordered" evidence="1">
    <location>
        <begin position="66"/>
        <end position="105"/>
    </location>
</feature>
<evidence type="ECO:0000256" key="2">
    <source>
        <dbReference type="SAM" id="SignalP"/>
    </source>
</evidence>
<feature type="signal peptide" evidence="2">
    <location>
        <begin position="1"/>
        <end position="20"/>
    </location>
</feature>